<dbReference type="Pfam" id="PF13516">
    <property type="entry name" value="LRR_6"/>
    <property type="match status" value="3"/>
</dbReference>
<evidence type="ECO:0000256" key="4">
    <source>
        <dbReference type="ARBA" id="ARBA00022737"/>
    </source>
</evidence>
<sequence length="1200" mass="130370">MKEARRLKHKLLGTPLHMASCHSRTKHVGQWTKLRRRVSGMNPAQLSMLGKSGEAAGKASNGASPPGTRRTTGTFPRTSDNGASRARRASLTGPPQKGSPDRRKTHGSDDGAAARTFAKGRRASGMAQLGLAAADGADPVPPDSARLKTSFAVPESPKASQTPGAREASPKHARAQPDWGETFLQASADPNAGACQLDVREFADLQLHAATIRVEHEGGSVYEQKCRELGVAALSSVISSLEAEHANLSHCYLGARGAHALAHALACNVVIRNLTLVGNHMDGQAVGHVVRGLMAGAGNIHTLEYSEKARVQNRVHKLPTSVARTSSVVPAHDDMAKRLRERHERSTSCITQLNISENALGSVGARYVADLINPQVCRMQQITVLKLSKCELGDAGGTALANALADNNVTLVDLDLSKNGLGNGTAAAFGPLLVHNQTLERLDLSWNTIKAAGARELAKGLESNANLLYLCLAWNGLEDEGCIHVAQMFHRNVGLKEVDLSRTRMGPAACIVLAEALKDNTTLTHLMLHGNPLGEAGGWHIMSALSNNHYLEYVGLQGANFVGTDSENQGSSAVANFNPAHPEGSYTLDMGMPAERAIAVMLCNLDATSPGDLLKNIRVNGKPVSGGAKKLGWPEKLPVSGNVALDFTMVKHRREVAVIDKQRLKIFTSNLAKQRTSDNERLAMVSIFAPYNYFTCAQCDDVLRTFGMGDEKIMAALVFFARAVDHAAIDDLTSSFYERELQKFYAHLGILAAFRPENPTAHYELSLTLPHHRNIAQRLADVAAAEGEALTWRNLTWEDHGSHANAGPPDEWRGVIPNKGLLQFDYTTSVRVSPDARVLPDEELHQVLATDVGLDVTAAKPGVILPRRSPVGGTSRSSADSGFSPADTVLCNLRILSTKVCISVLQLKGILGAIKASQDRVEALVTLYPRLVDPDELWVALYSLKGLEQSLAMSRLGLKATFNPKRCSLHFQLDVSNPEHLEVAKKLVDMAMKVPDQRNFWNIRIFGKVKFIPENNTMWAVMTTGSFTPYLEFDFLGPDAFELMGFTDERVGNMQPSEKTDILGKYAAKLEDTRLKQMHPYYGLEQQEVGSAAYATQPLASVLSSPMEQLAPLDGHSTLRRSTTLTRPGQAPDAASQKTPWAAVWERNMRRLIGLDGSLVSPLHEIFNTYAEDQRRMSTEQLRAALLAHGHNKSEERKDN</sequence>
<dbReference type="PANTHER" id="PTHR24113">
    <property type="entry name" value="RAN GTPASE-ACTIVATING PROTEIN 1"/>
    <property type="match status" value="1"/>
</dbReference>
<dbReference type="PANTHER" id="PTHR24113:SF12">
    <property type="entry name" value="RAN GTPASE-ACTIVATING PROTEIN 1"/>
    <property type="match status" value="1"/>
</dbReference>
<dbReference type="AlphaFoldDB" id="A0AAW1QA83"/>
<evidence type="ECO:0000313" key="8">
    <source>
        <dbReference type="Proteomes" id="UP001489004"/>
    </source>
</evidence>
<evidence type="ECO:0000313" key="7">
    <source>
        <dbReference type="EMBL" id="KAK9817199.1"/>
    </source>
</evidence>
<comment type="subcellular location">
    <subcellularLocation>
        <location evidence="1">Cytoplasm</location>
        <location evidence="1">Cytoskeleton</location>
        <location evidence="1">Cilium axoneme</location>
    </subcellularLocation>
</comment>
<dbReference type="EMBL" id="JALJOR010000005">
    <property type="protein sequence ID" value="KAK9817199.1"/>
    <property type="molecule type" value="Genomic_DNA"/>
</dbReference>
<feature type="region of interest" description="Disordered" evidence="5">
    <location>
        <begin position="133"/>
        <end position="176"/>
    </location>
</feature>
<dbReference type="GO" id="GO:0005829">
    <property type="term" value="C:cytosol"/>
    <property type="evidence" value="ECO:0007669"/>
    <property type="project" value="TreeGrafter"/>
</dbReference>
<dbReference type="Proteomes" id="UP001489004">
    <property type="component" value="Unassembled WGS sequence"/>
</dbReference>
<dbReference type="GO" id="GO:0048471">
    <property type="term" value="C:perinuclear region of cytoplasm"/>
    <property type="evidence" value="ECO:0007669"/>
    <property type="project" value="TreeGrafter"/>
</dbReference>
<comment type="caution">
    <text evidence="7">The sequence shown here is derived from an EMBL/GenBank/DDBJ whole genome shotgun (WGS) entry which is preliminary data.</text>
</comment>
<dbReference type="GO" id="GO:0031267">
    <property type="term" value="F:small GTPase binding"/>
    <property type="evidence" value="ECO:0007669"/>
    <property type="project" value="TreeGrafter"/>
</dbReference>
<dbReference type="SMART" id="SM00368">
    <property type="entry name" value="LRR_RI"/>
    <property type="match status" value="8"/>
</dbReference>
<evidence type="ECO:0000256" key="2">
    <source>
        <dbReference type="ARBA" id="ARBA00022468"/>
    </source>
</evidence>
<dbReference type="GO" id="GO:0005634">
    <property type="term" value="C:nucleus"/>
    <property type="evidence" value="ECO:0007669"/>
    <property type="project" value="TreeGrafter"/>
</dbReference>
<keyword evidence="3" id="KW-0433">Leucine-rich repeat</keyword>
<accession>A0AAW1QA83</accession>
<reference evidence="7 8" key="1">
    <citation type="journal article" date="2024" name="Nat. Commun.">
        <title>Phylogenomics reveals the evolutionary origins of lichenization in chlorophyte algae.</title>
        <authorList>
            <person name="Puginier C."/>
            <person name="Libourel C."/>
            <person name="Otte J."/>
            <person name="Skaloud P."/>
            <person name="Haon M."/>
            <person name="Grisel S."/>
            <person name="Petersen M."/>
            <person name="Berrin J.G."/>
            <person name="Delaux P.M."/>
            <person name="Dal Grande F."/>
            <person name="Keller J."/>
        </authorList>
    </citation>
    <scope>NUCLEOTIDE SEQUENCE [LARGE SCALE GENOMIC DNA]</scope>
    <source>
        <strain evidence="7 8">SAG 2043</strain>
    </source>
</reference>
<dbReference type="GO" id="GO:0006913">
    <property type="term" value="P:nucleocytoplasmic transport"/>
    <property type="evidence" value="ECO:0007669"/>
    <property type="project" value="TreeGrafter"/>
</dbReference>
<dbReference type="InterPro" id="IPR027038">
    <property type="entry name" value="RanGap"/>
</dbReference>
<feature type="region of interest" description="Disordered" evidence="5">
    <location>
        <begin position="50"/>
        <end position="111"/>
    </location>
</feature>
<dbReference type="GO" id="GO:0005930">
    <property type="term" value="C:axoneme"/>
    <property type="evidence" value="ECO:0007669"/>
    <property type="project" value="UniProtKB-SubCell"/>
</dbReference>
<keyword evidence="4" id="KW-0677">Repeat</keyword>
<dbReference type="InterPro" id="IPR032675">
    <property type="entry name" value="LRR_dom_sf"/>
</dbReference>
<protein>
    <recommendedName>
        <fullName evidence="6">DUF4476 domain-containing protein</fullName>
    </recommendedName>
</protein>
<evidence type="ECO:0000256" key="1">
    <source>
        <dbReference type="ARBA" id="ARBA00004430"/>
    </source>
</evidence>
<evidence type="ECO:0000256" key="3">
    <source>
        <dbReference type="ARBA" id="ARBA00022614"/>
    </source>
</evidence>
<evidence type="ECO:0000256" key="5">
    <source>
        <dbReference type="SAM" id="MobiDB-lite"/>
    </source>
</evidence>
<evidence type="ECO:0000259" key="6">
    <source>
        <dbReference type="Pfam" id="PF14771"/>
    </source>
</evidence>
<feature type="domain" description="DUF4476" evidence="6">
    <location>
        <begin position="663"/>
        <end position="736"/>
    </location>
</feature>
<feature type="compositionally biased region" description="Basic and acidic residues" evidence="5">
    <location>
        <begin position="99"/>
        <end position="109"/>
    </location>
</feature>
<dbReference type="InterPro" id="IPR028011">
    <property type="entry name" value="DUF4476"/>
</dbReference>
<keyword evidence="8" id="KW-1185">Reference proteome</keyword>
<feature type="region of interest" description="Disordered" evidence="5">
    <location>
        <begin position="1113"/>
        <end position="1140"/>
    </location>
</feature>
<dbReference type="Pfam" id="PF14771">
    <property type="entry name" value="DUF4476"/>
    <property type="match status" value="1"/>
</dbReference>
<name>A0AAW1QA83_9CHLO</name>
<keyword evidence="2" id="KW-0343">GTPase activation</keyword>
<gene>
    <name evidence="7" type="ORF">WJX72_010972</name>
</gene>
<dbReference type="GO" id="GO:0005096">
    <property type="term" value="F:GTPase activator activity"/>
    <property type="evidence" value="ECO:0007669"/>
    <property type="project" value="UniProtKB-KW"/>
</dbReference>
<dbReference type="SUPFAM" id="SSF52047">
    <property type="entry name" value="RNI-like"/>
    <property type="match status" value="1"/>
</dbReference>
<feature type="compositionally biased region" description="Low complexity" evidence="5">
    <location>
        <begin position="65"/>
        <end position="78"/>
    </location>
</feature>
<proteinExistence type="predicted"/>
<organism evidence="7 8">
    <name type="scientific">[Myrmecia] bisecta</name>
    <dbReference type="NCBI Taxonomy" id="41462"/>
    <lineage>
        <taxon>Eukaryota</taxon>
        <taxon>Viridiplantae</taxon>
        <taxon>Chlorophyta</taxon>
        <taxon>core chlorophytes</taxon>
        <taxon>Trebouxiophyceae</taxon>
        <taxon>Trebouxiales</taxon>
        <taxon>Trebouxiaceae</taxon>
        <taxon>Myrmecia</taxon>
    </lineage>
</organism>
<dbReference type="Gene3D" id="3.80.10.10">
    <property type="entry name" value="Ribonuclease Inhibitor"/>
    <property type="match status" value="2"/>
</dbReference>
<dbReference type="InterPro" id="IPR001611">
    <property type="entry name" value="Leu-rich_rpt"/>
</dbReference>